<evidence type="ECO:0000256" key="3">
    <source>
        <dbReference type="ARBA" id="ARBA00022833"/>
    </source>
</evidence>
<accession>A0A1R3HI07</accession>
<proteinExistence type="predicted"/>
<comment type="caution">
    <text evidence="7">The sequence shown here is derived from an EMBL/GenBank/DDBJ whole genome shotgun (WGS) entry which is preliminary data.</text>
</comment>
<dbReference type="PROSITE" id="PS00518">
    <property type="entry name" value="ZF_RING_1"/>
    <property type="match status" value="1"/>
</dbReference>
<name>A0A1R3HI07_9ROSI</name>
<organism evidence="7 8">
    <name type="scientific">Corchorus olitorius</name>
    <dbReference type="NCBI Taxonomy" id="93759"/>
    <lineage>
        <taxon>Eukaryota</taxon>
        <taxon>Viridiplantae</taxon>
        <taxon>Streptophyta</taxon>
        <taxon>Embryophyta</taxon>
        <taxon>Tracheophyta</taxon>
        <taxon>Spermatophyta</taxon>
        <taxon>Magnoliopsida</taxon>
        <taxon>eudicotyledons</taxon>
        <taxon>Gunneridae</taxon>
        <taxon>Pentapetalae</taxon>
        <taxon>rosids</taxon>
        <taxon>malvids</taxon>
        <taxon>Malvales</taxon>
        <taxon>Malvaceae</taxon>
        <taxon>Grewioideae</taxon>
        <taxon>Apeibeae</taxon>
        <taxon>Corchorus</taxon>
    </lineage>
</organism>
<feature type="region of interest" description="Disordered" evidence="5">
    <location>
        <begin position="1"/>
        <end position="23"/>
    </location>
</feature>
<keyword evidence="1" id="KW-0479">Metal-binding</keyword>
<dbReference type="Gene3D" id="3.30.40.10">
    <property type="entry name" value="Zinc/RING finger domain, C3HC4 (zinc finger)"/>
    <property type="match status" value="1"/>
</dbReference>
<evidence type="ECO:0000256" key="4">
    <source>
        <dbReference type="PROSITE-ProRule" id="PRU00175"/>
    </source>
</evidence>
<evidence type="ECO:0000256" key="2">
    <source>
        <dbReference type="ARBA" id="ARBA00022771"/>
    </source>
</evidence>
<dbReference type="InterPro" id="IPR017907">
    <property type="entry name" value="Znf_RING_CS"/>
</dbReference>
<dbReference type="Proteomes" id="UP000187203">
    <property type="component" value="Unassembled WGS sequence"/>
</dbReference>
<dbReference type="PANTHER" id="PTHR47177:SF4">
    <property type="entry name" value="OS06G0283200 PROTEIN"/>
    <property type="match status" value="1"/>
</dbReference>
<evidence type="ECO:0000256" key="1">
    <source>
        <dbReference type="ARBA" id="ARBA00022723"/>
    </source>
</evidence>
<dbReference type="OrthoDB" id="365379at2759"/>
<dbReference type="InterPro" id="IPR013083">
    <property type="entry name" value="Znf_RING/FYVE/PHD"/>
</dbReference>
<evidence type="ECO:0000313" key="8">
    <source>
        <dbReference type="Proteomes" id="UP000187203"/>
    </source>
</evidence>
<evidence type="ECO:0000256" key="5">
    <source>
        <dbReference type="SAM" id="MobiDB-lite"/>
    </source>
</evidence>
<feature type="domain" description="RING-type" evidence="6">
    <location>
        <begin position="47"/>
        <end position="89"/>
    </location>
</feature>
<reference evidence="8" key="1">
    <citation type="submission" date="2013-09" db="EMBL/GenBank/DDBJ databases">
        <title>Corchorus olitorius genome sequencing.</title>
        <authorList>
            <person name="Alam M."/>
            <person name="Haque M.S."/>
            <person name="Islam M.S."/>
            <person name="Emdad E.M."/>
            <person name="Islam M.M."/>
            <person name="Ahmed B."/>
            <person name="Halim A."/>
            <person name="Hossen Q.M.M."/>
            <person name="Hossain M.Z."/>
            <person name="Ahmed R."/>
            <person name="Khan M.M."/>
            <person name="Islam R."/>
            <person name="Rashid M.M."/>
            <person name="Khan S.A."/>
            <person name="Rahman M.S."/>
            <person name="Alam M."/>
            <person name="Yahiya A.S."/>
            <person name="Khan M.S."/>
            <person name="Azam M.S."/>
            <person name="Haque T."/>
            <person name="Lashkar M.Z.H."/>
            <person name="Akhand A.I."/>
            <person name="Morshed G."/>
            <person name="Roy S."/>
            <person name="Uddin K.S."/>
            <person name="Rabeya T."/>
            <person name="Hossain A.S."/>
            <person name="Chowdhury A."/>
            <person name="Snigdha A.R."/>
            <person name="Mortoza M.S."/>
            <person name="Matin S.A."/>
            <person name="Hoque S.M.E."/>
            <person name="Islam M.K."/>
            <person name="Roy D.K."/>
            <person name="Haider R."/>
            <person name="Moosa M.M."/>
            <person name="Elias S.M."/>
            <person name="Hasan A.M."/>
            <person name="Jahan S."/>
            <person name="Shafiuddin M."/>
            <person name="Mahmood N."/>
            <person name="Shommy N.S."/>
        </authorList>
    </citation>
    <scope>NUCLEOTIDE SEQUENCE [LARGE SCALE GENOMIC DNA]</scope>
    <source>
        <strain evidence="8">cv. O-4</strain>
    </source>
</reference>
<gene>
    <name evidence="7" type="ORF">COLO4_28843</name>
</gene>
<dbReference type="AlphaFoldDB" id="A0A1R3HI07"/>
<protein>
    <submittedName>
        <fullName evidence="7">Zinc finger, RING-type</fullName>
    </submittedName>
</protein>
<dbReference type="PROSITE" id="PS50089">
    <property type="entry name" value="ZF_RING_2"/>
    <property type="match status" value="1"/>
</dbReference>
<evidence type="ECO:0000313" key="7">
    <source>
        <dbReference type="EMBL" id="OMO69961.1"/>
    </source>
</evidence>
<feature type="compositionally biased region" description="Polar residues" evidence="5">
    <location>
        <begin position="1"/>
        <end position="15"/>
    </location>
</feature>
<dbReference type="GO" id="GO:0008270">
    <property type="term" value="F:zinc ion binding"/>
    <property type="evidence" value="ECO:0007669"/>
    <property type="project" value="UniProtKB-KW"/>
</dbReference>
<dbReference type="InterPro" id="IPR001841">
    <property type="entry name" value="Znf_RING"/>
</dbReference>
<dbReference type="PANTHER" id="PTHR47177">
    <property type="entry name" value="F18C1.6 PROTEIN"/>
    <property type="match status" value="1"/>
</dbReference>
<dbReference type="EMBL" id="AWUE01020089">
    <property type="protein sequence ID" value="OMO69961.1"/>
    <property type="molecule type" value="Genomic_DNA"/>
</dbReference>
<keyword evidence="3" id="KW-0862">Zinc</keyword>
<dbReference type="SMART" id="SM00184">
    <property type="entry name" value="RING"/>
    <property type="match status" value="1"/>
</dbReference>
<evidence type="ECO:0000259" key="6">
    <source>
        <dbReference type="PROSITE" id="PS50089"/>
    </source>
</evidence>
<dbReference type="SUPFAM" id="SSF57850">
    <property type="entry name" value="RING/U-box"/>
    <property type="match status" value="1"/>
</dbReference>
<keyword evidence="2 4" id="KW-0863">Zinc-finger</keyword>
<dbReference type="Pfam" id="PF13639">
    <property type="entry name" value="zf-RING_2"/>
    <property type="match status" value="1"/>
</dbReference>
<dbReference type="STRING" id="93759.A0A1R3HI07"/>
<sequence length="134" mass="15114">MAGDSRTNSPSSSPNKRLKLTSPDSKSIIQVEEQVSAYEDDSDSDICGICLSDGGRGAIRGKIDSCDHYFCFVCIMEWAKVESRCPMCKRRFTAIRRPPKEGVFATERLVNVPQRDQVTPLFRVSDFNWFAQLN</sequence>
<keyword evidence="8" id="KW-1185">Reference proteome</keyword>